<sequence length="160" mass="18143">MFRRFKEISSDIKTSIRREEKDGKHENETVVHVTMVKYFRERGLQPPEWLEPDHHSKPLQHRLSLEKIQSGIRETNHAIKGQVEHIPKIKASRFSPQKSSEPSSSNGIPQAPLPRRTTTNSSASKTAHSITSRFSSTQGSHSAGQSHSRPANSRFNIKKT</sequence>
<feature type="compositionally biased region" description="Polar residues" evidence="1">
    <location>
        <begin position="116"/>
        <end position="160"/>
    </location>
</feature>
<evidence type="ECO:0000313" key="4">
    <source>
        <dbReference type="Proteomes" id="UP001196530"/>
    </source>
</evidence>
<reference evidence="3" key="1">
    <citation type="journal article" date="2021" name="G3 (Bethesda)">
        <title>Genomic diversity, chromosomal rearrangements, and interspecies hybridization in the ogataea polymorpha species complex.</title>
        <authorList>
            <person name="Hanson S.J."/>
            <person name="Cinneide E.O."/>
            <person name="Salzberg L.I."/>
            <person name="Wolfe K.H."/>
            <person name="McGowan J."/>
            <person name="Fitzpatrick D.A."/>
            <person name="Matlin K."/>
        </authorList>
    </citation>
    <scope>NUCLEOTIDE SEQUENCE</scope>
    <source>
        <strain evidence="3">61-244</strain>
    </source>
</reference>
<feature type="domain" description="Mso1 N-terminal" evidence="2">
    <location>
        <begin position="15"/>
        <end position="50"/>
    </location>
</feature>
<evidence type="ECO:0000313" key="3">
    <source>
        <dbReference type="EMBL" id="KAG7821630.1"/>
    </source>
</evidence>
<evidence type="ECO:0000256" key="1">
    <source>
        <dbReference type="SAM" id="MobiDB-lite"/>
    </source>
</evidence>
<feature type="region of interest" description="Disordered" evidence="1">
    <location>
        <begin position="1"/>
        <end position="27"/>
    </location>
</feature>
<feature type="compositionally biased region" description="Basic and acidic residues" evidence="1">
    <location>
        <begin position="74"/>
        <end position="87"/>
    </location>
</feature>
<dbReference type="Pfam" id="PF14475">
    <property type="entry name" value="Mso1_Sec1_bdg"/>
    <property type="match status" value="1"/>
</dbReference>
<dbReference type="AlphaFoldDB" id="A0AAN6I7M5"/>
<dbReference type="RefSeq" id="XP_043062000.1">
    <property type="nucleotide sequence ID" value="XM_043201372.1"/>
</dbReference>
<name>A0AAN6I7M5_PICAN</name>
<gene>
    <name evidence="3" type="ORF">KL928_000105</name>
</gene>
<dbReference type="InterPro" id="IPR028095">
    <property type="entry name" value="Mso1_N_dom"/>
</dbReference>
<feature type="compositionally biased region" description="Low complexity" evidence="1">
    <location>
        <begin position="92"/>
        <end position="105"/>
    </location>
</feature>
<feature type="region of interest" description="Disordered" evidence="1">
    <location>
        <begin position="73"/>
        <end position="160"/>
    </location>
</feature>
<organism evidence="3 4">
    <name type="scientific">Pichia angusta</name>
    <name type="common">Yeast</name>
    <name type="synonym">Hansenula polymorpha</name>
    <dbReference type="NCBI Taxonomy" id="870730"/>
    <lineage>
        <taxon>Eukaryota</taxon>
        <taxon>Fungi</taxon>
        <taxon>Dikarya</taxon>
        <taxon>Ascomycota</taxon>
        <taxon>Saccharomycotina</taxon>
        <taxon>Pichiomycetes</taxon>
        <taxon>Pichiales</taxon>
        <taxon>Pichiaceae</taxon>
        <taxon>Ogataea</taxon>
    </lineage>
</organism>
<dbReference type="EMBL" id="JAHLUX010000001">
    <property type="protein sequence ID" value="KAG7821630.1"/>
    <property type="molecule type" value="Genomic_DNA"/>
</dbReference>
<dbReference type="GeneID" id="66124156"/>
<dbReference type="Proteomes" id="UP001196530">
    <property type="component" value="Unassembled WGS sequence"/>
</dbReference>
<evidence type="ECO:0000259" key="2">
    <source>
        <dbReference type="Pfam" id="PF14475"/>
    </source>
</evidence>
<accession>A0AAN6I7M5</accession>
<comment type="caution">
    <text evidence="3">The sequence shown here is derived from an EMBL/GenBank/DDBJ whole genome shotgun (WGS) entry which is preliminary data.</text>
</comment>
<protein>
    <recommendedName>
        <fullName evidence="2">Mso1 N-terminal domain-containing protein</fullName>
    </recommendedName>
</protein>
<proteinExistence type="predicted"/>